<reference evidence="5 6" key="1">
    <citation type="submission" date="2016-11" db="EMBL/GenBank/DDBJ databases">
        <title>Trade-off between light-utilization and light-protection in marine flavobacteria.</title>
        <authorList>
            <person name="Kumagai Y."/>
        </authorList>
    </citation>
    <scope>NUCLEOTIDE SEQUENCE [LARGE SCALE GENOMIC DNA]</scope>
    <source>
        <strain evidence="5 6">JCM 17109</strain>
    </source>
</reference>
<proteinExistence type="predicted"/>
<evidence type="ECO:0000256" key="2">
    <source>
        <dbReference type="ARBA" id="ARBA00022741"/>
    </source>
</evidence>
<keyword evidence="1" id="KW-0813">Transport</keyword>
<name>A0A2S9WW63_9FLAO</name>
<dbReference type="EMBL" id="MQUC01000003">
    <property type="protein sequence ID" value="PRP67719.1"/>
    <property type="molecule type" value="Genomic_DNA"/>
</dbReference>
<dbReference type="InterPro" id="IPR050093">
    <property type="entry name" value="ABC_SmlMolc_Importer"/>
</dbReference>
<dbReference type="SMART" id="SM00382">
    <property type="entry name" value="AAA"/>
    <property type="match status" value="1"/>
</dbReference>
<dbReference type="GO" id="GO:0016887">
    <property type="term" value="F:ATP hydrolysis activity"/>
    <property type="evidence" value="ECO:0007669"/>
    <property type="project" value="InterPro"/>
</dbReference>
<dbReference type="PROSITE" id="PS50893">
    <property type="entry name" value="ABC_TRANSPORTER_2"/>
    <property type="match status" value="1"/>
</dbReference>
<dbReference type="PANTHER" id="PTHR42781">
    <property type="entry name" value="SPERMIDINE/PUTRESCINE IMPORT ATP-BINDING PROTEIN POTA"/>
    <property type="match status" value="1"/>
</dbReference>
<dbReference type="RefSeq" id="WP_105983424.1">
    <property type="nucleotide sequence ID" value="NZ_MQUC01000003.1"/>
</dbReference>
<evidence type="ECO:0000256" key="3">
    <source>
        <dbReference type="ARBA" id="ARBA00022840"/>
    </source>
</evidence>
<dbReference type="InterPro" id="IPR003593">
    <property type="entry name" value="AAA+_ATPase"/>
</dbReference>
<dbReference type="Gene3D" id="3.40.50.300">
    <property type="entry name" value="P-loop containing nucleotide triphosphate hydrolases"/>
    <property type="match status" value="1"/>
</dbReference>
<dbReference type="InterPro" id="IPR003439">
    <property type="entry name" value="ABC_transporter-like_ATP-bd"/>
</dbReference>
<gene>
    <name evidence="5" type="ORF">BST86_11760</name>
</gene>
<dbReference type="SUPFAM" id="SSF52540">
    <property type="entry name" value="P-loop containing nucleoside triphosphate hydrolases"/>
    <property type="match status" value="1"/>
</dbReference>
<dbReference type="PROSITE" id="PS00211">
    <property type="entry name" value="ABC_TRANSPORTER_1"/>
    <property type="match status" value="1"/>
</dbReference>
<organism evidence="5 6">
    <name type="scientific">Nonlabens agnitus</name>
    <dbReference type="NCBI Taxonomy" id="870484"/>
    <lineage>
        <taxon>Bacteria</taxon>
        <taxon>Pseudomonadati</taxon>
        <taxon>Bacteroidota</taxon>
        <taxon>Flavobacteriia</taxon>
        <taxon>Flavobacteriales</taxon>
        <taxon>Flavobacteriaceae</taxon>
        <taxon>Nonlabens</taxon>
    </lineage>
</organism>
<dbReference type="OrthoDB" id="9802264at2"/>
<evidence type="ECO:0000256" key="1">
    <source>
        <dbReference type="ARBA" id="ARBA00022448"/>
    </source>
</evidence>
<dbReference type="GO" id="GO:0005524">
    <property type="term" value="F:ATP binding"/>
    <property type="evidence" value="ECO:0007669"/>
    <property type="project" value="UniProtKB-KW"/>
</dbReference>
<dbReference type="AlphaFoldDB" id="A0A2S9WW63"/>
<dbReference type="PANTHER" id="PTHR42781:SF4">
    <property type="entry name" value="SPERMIDINE_PUTRESCINE IMPORT ATP-BINDING PROTEIN POTA"/>
    <property type="match status" value="1"/>
</dbReference>
<feature type="domain" description="ABC transporter" evidence="4">
    <location>
        <begin position="2"/>
        <end position="233"/>
    </location>
</feature>
<dbReference type="Pfam" id="PF00005">
    <property type="entry name" value="ABC_tran"/>
    <property type="match status" value="1"/>
</dbReference>
<dbReference type="Proteomes" id="UP000239532">
    <property type="component" value="Unassembled WGS sequence"/>
</dbReference>
<keyword evidence="6" id="KW-1185">Reference proteome</keyword>
<evidence type="ECO:0000313" key="5">
    <source>
        <dbReference type="EMBL" id="PRP67719.1"/>
    </source>
</evidence>
<evidence type="ECO:0000259" key="4">
    <source>
        <dbReference type="PROSITE" id="PS50893"/>
    </source>
</evidence>
<accession>A0A2S9WW63</accession>
<comment type="caution">
    <text evidence="5">The sequence shown here is derived from an EMBL/GenBank/DDBJ whole genome shotgun (WGS) entry which is preliminary data.</text>
</comment>
<evidence type="ECO:0000313" key="6">
    <source>
        <dbReference type="Proteomes" id="UP000239532"/>
    </source>
</evidence>
<sequence length="308" mass="34908">MLQLVDIDFAFAKAKTLKNISLQLEQGAVVAVMGESGCGKSTLLNLIYGILQPDTGKILWNGKELLGPDHHLVPGHPMMKYVPQEFDLMPYTTVFENVGEHLSIQLDDRAQTIHRLLEVVEMETYADRKVKTLSGGQKQRVAIAKALAQQPQLLLLDEPFSHVDNFRKNTLRRRLFKHLKDENISALIATHDRDDVLSFTDETIIMRAGHIVDHRSTREVYHDPKDVYGATLFDDINVLPSGVMSNTKDLLLYPHQLEIANAGYESLVVNSYFKGKSYLIECKSAERTFWVKSQKELSNSSIVYLKIK</sequence>
<keyword evidence="2" id="KW-0547">Nucleotide-binding</keyword>
<keyword evidence="3 5" id="KW-0067">ATP-binding</keyword>
<protein>
    <submittedName>
        <fullName evidence="5">ABC transporter ATP-binding protein</fullName>
    </submittedName>
</protein>
<dbReference type="InterPro" id="IPR027417">
    <property type="entry name" value="P-loop_NTPase"/>
</dbReference>
<dbReference type="InterPro" id="IPR017871">
    <property type="entry name" value="ABC_transporter-like_CS"/>
</dbReference>